<dbReference type="NCBIfam" id="TIGR01845">
    <property type="entry name" value="outer_NodT"/>
    <property type="match status" value="1"/>
</dbReference>
<keyword evidence="2" id="KW-0472">Membrane</keyword>
<keyword evidence="5" id="KW-1185">Reference proteome</keyword>
<dbReference type="Pfam" id="PF02321">
    <property type="entry name" value="OEP"/>
    <property type="match status" value="2"/>
</dbReference>
<evidence type="ECO:0000313" key="4">
    <source>
        <dbReference type="EMBL" id="EAR13595.1"/>
    </source>
</evidence>
<dbReference type="InterPro" id="IPR003423">
    <property type="entry name" value="OMP_efflux"/>
</dbReference>
<keyword evidence="2 4" id="KW-0449">Lipoprotein</keyword>
<dbReference type="Gene3D" id="1.20.1600.10">
    <property type="entry name" value="Outer membrane efflux proteins (OEP)"/>
    <property type="match status" value="1"/>
</dbReference>
<dbReference type="HOGENOM" id="CLU_012817_13_3_10"/>
<dbReference type="GO" id="GO:0015562">
    <property type="term" value="F:efflux transmembrane transporter activity"/>
    <property type="evidence" value="ECO:0007669"/>
    <property type="project" value="InterPro"/>
</dbReference>
<dbReference type="Proteomes" id="UP000003053">
    <property type="component" value="Unassembled WGS sequence"/>
</dbReference>
<dbReference type="AlphaFoldDB" id="A4BXA4"/>
<dbReference type="STRING" id="313594.PI23P_03837"/>
<comment type="caution">
    <text evidence="4">The sequence shown here is derived from an EMBL/GenBank/DDBJ whole genome shotgun (WGS) entry which is preliminary data.</text>
</comment>
<dbReference type="RefSeq" id="WP_004569393.1">
    <property type="nucleotide sequence ID" value="NZ_CH724148.1"/>
</dbReference>
<evidence type="ECO:0000256" key="2">
    <source>
        <dbReference type="RuleBase" id="RU362097"/>
    </source>
</evidence>
<dbReference type="EMBL" id="AAOG01000001">
    <property type="protein sequence ID" value="EAR13595.1"/>
    <property type="molecule type" value="Genomic_DNA"/>
</dbReference>
<evidence type="ECO:0000256" key="3">
    <source>
        <dbReference type="SAM" id="Coils"/>
    </source>
</evidence>
<dbReference type="PROSITE" id="PS51257">
    <property type="entry name" value="PROKAR_LIPOPROTEIN"/>
    <property type="match status" value="1"/>
</dbReference>
<gene>
    <name evidence="4" type="ORF">PI23P_03837</name>
</gene>
<feature type="coiled-coil region" evidence="3">
    <location>
        <begin position="402"/>
        <end position="432"/>
    </location>
</feature>
<organism evidence="4 5">
    <name type="scientific">Polaribacter irgensii 23-P</name>
    <dbReference type="NCBI Taxonomy" id="313594"/>
    <lineage>
        <taxon>Bacteria</taxon>
        <taxon>Pseudomonadati</taxon>
        <taxon>Bacteroidota</taxon>
        <taxon>Flavobacteriia</taxon>
        <taxon>Flavobacteriales</taxon>
        <taxon>Flavobacteriaceae</taxon>
    </lineage>
</organism>
<keyword evidence="2" id="KW-0812">Transmembrane</keyword>
<dbReference type="OrthoDB" id="9770517at2"/>
<dbReference type="GO" id="GO:0005886">
    <property type="term" value="C:plasma membrane"/>
    <property type="evidence" value="ECO:0007669"/>
    <property type="project" value="UniProtKB-SubCell"/>
</dbReference>
<sequence length="477" mass="53113">MKINHMIPIIKNTFLQKGFVLVVAAFTLQSCFVAKEYSKPIITETESLYRTENLPSDSISMAAISWKTLFTDTYLQQYVDEGLQNNMDIRIAVQQIVAANAYAKQGKLGYLPSVNIGANVIHQELSKNSQFGSFLTNTSTDQFDITANLTWEADLWGKIRSNSRATQALYLQSVAGHQVVKTQLISSIATTYYTILALDAQLEITKKSIETRKTGVETIKALKVAGFTNQVAVDQNIAQYNNARSLEVDLEVALFKAENTLCILLGKTPQQLHRNNLETQIINTQIKLGIPSKLLSNRPDLVAAEYGLINAFELTNVAKSNFYPAFRLTASGGFQSLELDKLFSANSLFTNIISGLTQPIFNQRRLKTQKEVAIAQQQQALLKFKKTLLIAGTEVSNALFVFNAENRKFKFLNNEVEALRKAEKNSEELLKNGYANYLDLLTARQSALSTEIKVIDSQLQQLLTVVNLYKALGGGLK</sequence>
<dbReference type="Gene3D" id="2.20.200.10">
    <property type="entry name" value="Outer membrane efflux proteins (OEP)"/>
    <property type="match status" value="1"/>
</dbReference>
<evidence type="ECO:0000313" key="5">
    <source>
        <dbReference type="Proteomes" id="UP000003053"/>
    </source>
</evidence>
<proteinExistence type="inferred from homology"/>
<keyword evidence="2" id="KW-1134">Transmembrane beta strand</keyword>
<dbReference type="SUPFAM" id="SSF56954">
    <property type="entry name" value="Outer membrane efflux proteins (OEP)"/>
    <property type="match status" value="1"/>
</dbReference>
<name>A4BXA4_9FLAO</name>
<accession>A4BXA4</accession>
<dbReference type="PANTHER" id="PTHR30203">
    <property type="entry name" value="OUTER MEMBRANE CATION EFFLUX PROTEIN"/>
    <property type="match status" value="1"/>
</dbReference>
<reference evidence="4 5" key="1">
    <citation type="submission" date="2006-02" db="EMBL/GenBank/DDBJ databases">
        <authorList>
            <person name="Murray A."/>
            <person name="Staley J."/>
            <person name="Ferriera S."/>
            <person name="Johnson J."/>
            <person name="Kravitz S."/>
            <person name="Halpern A."/>
            <person name="Remington K."/>
            <person name="Beeson K."/>
            <person name="Tran B."/>
            <person name="Rogers Y.-H."/>
            <person name="Friedman R."/>
            <person name="Venter J.C."/>
        </authorList>
    </citation>
    <scope>NUCLEOTIDE SEQUENCE [LARGE SCALE GENOMIC DNA]</scope>
    <source>
        <strain evidence="4 5">23-P</strain>
    </source>
</reference>
<comment type="similarity">
    <text evidence="1 2">Belongs to the outer membrane factor (OMF) (TC 1.B.17) family.</text>
</comment>
<evidence type="ECO:0000256" key="1">
    <source>
        <dbReference type="ARBA" id="ARBA00007613"/>
    </source>
</evidence>
<dbReference type="eggNOG" id="COG1538">
    <property type="taxonomic scope" value="Bacteria"/>
</dbReference>
<protein>
    <submittedName>
        <fullName evidence="4">Putative outer membrane lipoprotein</fullName>
    </submittedName>
</protein>
<dbReference type="InterPro" id="IPR010131">
    <property type="entry name" value="MdtP/NodT-like"/>
</dbReference>
<comment type="subcellular location">
    <subcellularLocation>
        <location evidence="2">Cell membrane</location>
        <topology evidence="2">Lipid-anchor</topology>
    </subcellularLocation>
</comment>
<dbReference type="PANTHER" id="PTHR30203:SF33">
    <property type="entry name" value="BLR4455 PROTEIN"/>
    <property type="match status" value="1"/>
</dbReference>
<keyword evidence="3" id="KW-0175">Coiled coil</keyword>
<keyword evidence="2" id="KW-0564">Palmitate</keyword>